<dbReference type="Pfam" id="PF06245">
    <property type="entry name" value="DUF1015"/>
    <property type="match status" value="1"/>
</dbReference>
<organism evidence="1 2">
    <name type="scientific">Propioniciclava soli</name>
    <dbReference type="NCBI Taxonomy" id="2775081"/>
    <lineage>
        <taxon>Bacteria</taxon>
        <taxon>Bacillati</taxon>
        <taxon>Actinomycetota</taxon>
        <taxon>Actinomycetes</taxon>
        <taxon>Propionibacteriales</taxon>
        <taxon>Propionibacteriaceae</taxon>
        <taxon>Propioniciclava</taxon>
    </lineage>
</organism>
<keyword evidence="2" id="KW-1185">Reference proteome</keyword>
<proteinExistence type="predicted"/>
<sequence>MPAFEPFLAHRYAPGTDLTRVIAPPYDVLSDDDTDALAARSEHNVVHIDVPRGGEDRYERAAATLQGWLDAGVLVTDDEPSFTIYRMGFTDATGASREIVGVLGALEVVDAGAGGVLPHERTTPKAKTDRLDLTRATGANLSPVWGLSLARGLTAALAEPGEPVGTLVVDGVTHRVERVTDPERIAAIASIVGADDVLIADGHHRYAIARTHRDEVRAASGRTDTTAERTLTFINELVEEQLSIEAIHRVYTGLSADALRDALAGRFDLTPAPEPTPATLAEMVRTGRLVLLTAEGASWLTPRPGAFDGVRALDGAWLEHAVEGTGAEVGYQHGLAEVTGLVSSGAVAGAVLIRPTSLVEIERTAREGLLMPPKSTFFTPKLRTGFVLRPLGVTD</sequence>
<dbReference type="PANTHER" id="PTHR36454:SF1">
    <property type="entry name" value="DUF1015 DOMAIN-CONTAINING PROTEIN"/>
    <property type="match status" value="1"/>
</dbReference>
<evidence type="ECO:0000313" key="1">
    <source>
        <dbReference type="EMBL" id="WZW98034.1"/>
    </source>
</evidence>
<dbReference type="RefSeq" id="WP_342372206.1">
    <property type="nucleotide sequence ID" value="NZ_CP115965.1"/>
</dbReference>
<protein>
    <submittedName>
        <fullName evidence="1">DUF1015 domain-containing protein</fullName>
    </submittedName>
</protein>
<evidence type="ECO:0000313" key="2">
    <source>
        <dbReference type="Proteomes" id="UP001434337"/>
    </source>
</evidence>
<name>A0ABZ3C5K3_9ACTN</name>
<dbReference type="EMBL" id="CP115965">
    <property type="protein sequence ID" value="WZW98034.1"/>
    <property type="molecule type" value="Genomic_DNA"/>
</dbReference>
<dbReference type="PANTHER" id="PTHR36454">
    <property type="entry name" value="LMO2823 PROTEIN"/>
    <property type="match status" value="1"/>
</dbReference>
<reference evidence="1 2" key="1">
    <citation type="journal article" date="2023" name="Environ Microbiome">
        <title>A coral-associated actinobacterium mitigates coral bleaching under heat stress.</title>
        <authorList>
            <person name="Li J."/>
            <person name="Zou Y."/>
            <person name="Li Q."/>
            <person name="Zhang J."/>
            <person name="Bourne D.G."/>
            <person name="Lyu Y."/>
            <person name="Liu C."/>
            <person name="Zhang S."/>
        </authorList>
    </citation>
    <scope>NUCLEOTIDE SEQUENCE [LARGE SCALE GENOMIC DNA]</scope>
    <source>
        <strain evidence="1 2">SCSIO 13291</strain>
    </source>
</reference>
<gene>
    <name evidence="1" type="ORF">PCC79_14215</name>
</gene>
<accession>A0ABZ3C5K3</accession>
<dbReference type="Proteomes" id="UP001434337">
    <property type="component" value="Chromosome"/>
</dbReference>
<dbReference type="InterPro" id="IPR008323">
    <property type="entry name" value="UCP033563"/>
</dbReference>